<dbReference type="GO" id="GO:0007165">
    <property type="term" value="P:signal transduction"/>
    <property type="evidence" value="ECO:0007669"/>
    <property type="project" value="InterPro"/>
</dbReference>
<comment type="subcellular location">
    <subcellularLocation>
        <location evidence="1">Membrane</location>
    </subcellularLocation>
</comment>
<feature type="transmembrane region" description="Helical" evidence="6">
    <location>
        <begin position="248"/>
        <end position="268"/>
    </location>
</feature>
<accession>A0A6J8AJ64</accession>
<dbReference type="AlphaFoldDB" id="A0A6J8AJ64"/>
<dbReference type="SMART" id="SM00255">
    <property type="entry name" value="TIR"/>
    <property type="match status" value="1"/>
</dbReference>
<evidence type="ECO:0000256" key="4">
    <source>
        <dbReference type="ARBA" id="ARBA00022989"/>
    </source>
</evidence>
<keyword evidence="3" id="KW-0732">Signal</keyword>
<dbReference type="InterPro" id="IPR000157">
    <property type="entry name" value="TIR_dom"/>
</dbReference>
<keyword evidence="5 6" id="KW-0472">Membrane</keyword>
<dbReference type="Proteomes" id="UP000507470">
    <property type="component" value="Unassembled WGS sequence"/>
</dbReference>
<sequence length="448" mass="52739">MVIEILSGRRHCDISNNRNEFEGFKIPNGCKYDSDFPNASANGEIIELTLSDRLNCNMLYNLFDTSGAKFQMDYSRGYLKGYNITNNLDNKFYAHVYVYDLQSDIQYINFSLPKTCSMNIRNCHKFKAMSEEETKVSDNKIYSIKIKGSEVFKNKQLPLPCSLWENIPHQSKWYLDRLSNVSILFRVNNISLYRCTFRNDHFHECATTSKLSLIEYTSIRCLKKDGTMKKVFKLNTNNELGCNNPSQVVVYMFISYCVLTLILGVFTCRKSKLYYAARHKLKLSRRKGYKRQIYTFDAFISYSHADIDWVLKFYKKLQSLGHRISFDEKDFLVGAFISDNIYQALNESRKVIFIVTEHFLESTWDEFELEVARSYASKKGRHDMIIVVLKDDIDINRMPNGLKEIWYKITCIKWFTSKDKHNDDINEYENKCIRKVHKAISGDMIYYR</sequence>
<proteinExistence type="predicted"/>
<evidence type="ECO:0000256" key="6">
    <source>
        <dbReference type="SAM" id="Phobius"/>
    </source>
</evidence>
<evidence type="ECO:0000313" key="9">
    <source>
        <dbReference type="Proteomes" id="UP000507470"/>
    </source>
</evidence>
<dbReference type="SUPFAM" id="SSF52200">
    <property type="entry name" value="Toll/Interleukin receptor TIR domain"/>
    <property type="match status" value="1"/>
</dbReference>
<evidence type="ECO:0000256" key="2">
    <source>
        <dbReference type="ARBA" id="ARBA00022692"/>
    </source>
</evidence>
<name>A0A6J8AJ64_MYTCO</name>
<organism evidence="8 9">
    <name type="scientific">Mytilus coruscus</name>
    <name type="common">Sea mussel</name>
    <dbReference type="NCBI Taxonomy" id="42192"/>
    <lineage>
        <taxon>Eukaryota</taxon>
        <taxon>Metazoa</taxon>
        <taxon>Spiralia</taxon>
        <taxon>Lophotrochozoa</taxon>
        <taxon>Mollusca</taxon>
        <taxon>Bivalvia</taxon>
        <taxon>Autobranchia</taxon>
        <taxon>Pteriomorphia</taxon>
        <taxon>Mytilida</taxon>
        <taxon>Mytiloidea</taxon>
        <taxon>Mytilidae</taxon>
        <taxon>Mytilinae</taxon>
        <taxon>Mytilus</taxon>
    </lineage>
</organism>
<evidence type="ECO:0000256" key="1">
    <source>
        <dbReference type="ARBA" id="ARBA00004370"/>
    </source>
</evidence>
<dbReference type="Pfam" id="PF13676">
    <property type="entry name" value="TIR_2"/>
    <property type="match status" value="1"/>
</dbReference>
<dbReference type="PROSITE" id="PS50104">
    <property type="entry name" value="TIR"/>
    <property type="match status" value="1"/>
</dbReference>
<keyword evidence="4 6" id="KW-1133">Transmembrane helix</keyword>
<dbReference type="GO" id="GO:0005886">
    <property type="term" value="C:plasma membrane"/>
    <property type="evidence" value="ECO:0007669"/>
    <property type="project" value="TreeGrafter"/>
</dbReference>
<keyword evidence="9" id="KW-1185">Reference proteome</keyword>
<dbReference type="InterPro" id="IPR035897">
    <property type="entry name" value="Toll_tir_struct_dom_sf"/>
</dbReference>
<dbReference type="PANTHER" id="PTHR24365">
    <property type="entry name" value="TOLL-LIKE RECEPTOR"/>
    <property type="match status" value="1"/>
</dbReference>
<keyword evidence="2 6" id="KW-0812">Transmembrane</keyword>
<protein>
    <submittedName>
        <fullName evidence="8">TLR2</fullName>
    </submittedName>
</protein>
<dbReference type="GO" id="GO:0038023">
    <property type="term" value="F:signaling receptor activity"/>
    <property type="evidence" value="ECO:0007669"/>
    <property type="project" value="TreeGrafter"/>
</dbReference>
<gene>
    <name evidence="8" type="ORF">MCOR_8120</name>
</gene>
<dbReference type="PANTHER" id="PTHR24365:SF541">
    <property type="entry name" value="PROTEIN TOLL-RELATED"/>
    <property type="match status" value="1"/>
</dbReference>
<feature type="domain" description="TIR" evidence="7">
    <location>
        <begin position="294"/>
        <end position="444"/>
    </location>
</feature>
<dbReference type="OrthoDB" id="9982425at2759"/>
<evidence type="ECO:0000313" key="8">
    <source>
        <dbReference type="EMBL" id="CAC5368636.1"/>
    </source>
</evidence>
<evidence type="ECO:0000256" key="5">
    <source>
        <dbReference type="ARBA" id="ARBA00023136"/>
    </source>
</evidence>
<dbReference type="EMBL" id="CACVKT020001498">
    <property type="protein sequence ID" value="CAC5368636.1"/>
    <property type="molecule type" value="Genomic_DNA"/>
</dbReference>
<dbReference type="Gene3D" id="3.40.50.10140">
    <property type="entry name" value="Toll/interleukin-1 receptor homology (TIR) domain"/>
    <property type="match status" value="1"/>
</dbReference>
<reference evidence="8 9" key="1">
    <citation type="submission" date="2020-06" db="EMBL/GenBank/DDBJ databases">
        <authorList>
            <person name="Li R."/>
            <person name="Bekaert M."/>
        </authorList>
    </citation>
    <scope>NUCLEOTIDE SEQUENCE [LARGE SCALE GENOMIC DNA]</scope>
    <source>
        <strain evidence="9">wild</strain>
    </source>
</reference>
<evidence type="ECO:0000256" key="3">
    <source>
        <dbReference type="ARBA" id="ARBA00022729"/>
    </source>
</evidence>
<evidence type="ECO:0000259" key="7">
    <source>
        <dbReference type="PROSITE" id="PS50104"/>
    </source>
</evidence>